<feature type="region of interest" description="Disordered" evidence="1">
    <location>
        <begin position="1"/>
        <end position="102"/>
    </location>
</feature>
<feature type="compositionally biased region" description="Basic residues" evidence="1">
    <location>
        <begin position="37"/>
        <end position="49"/>
    </location>
</feature>
<reference evidence="2 3" key="1">
    <citation type="journal article" date="2016" name="Mol. Biol. Evol.">
        <title>Comparative Genomics of Early-Diverging Mushroom-Forming Fungi Provides Insights into the Origins of Lignocellulose Decay Capabilities.</title>
        <authorList>
            <person name="Nagy L.G."/>
            <person name="Riley R."/>
            <person name="Tritt A."/>
            <person name="Adam C."/>
            <person name="Daum C."/>
            <person name="Floudas D."/>
            <person name="Sun H."/>
            <person name="Yadav J.S."/>
            <person name="Pangilinan J."/>
            <person name="Larsson K.H."/>
            <person name="Matsuura K."/>
            <person name="Barry K."/>
            <person name="Labutti K."/>
            <person name="Kuo R."/>
            <person name="Ohm R.A."/>
            <person name="Bhattacharya S.S."/>
            <person name="Shirouzu T."/>
            <person name="Yoshinaga Y."/>
            <person name="Martin F.M."/>
            <person name="Grigoriev I.V."/>
            <person name="Hibbett D.S."/>
        </authorList>
    </citation>
    <scope>NUCLEOTIDE SEQUENCE [LARGE SCALE GENOMIC DNA]</scope>
    <source>
        <strain evidence="2 3">HHB12029</strain>
    </source>
</reference>
<feature type="compositionally biased region" description="Basic residues" evidence="1">
    <location>
        <begin position="9"/>
        <end position="23"/>
    </location>
</feature>
<accession>A0A165KTX0</accession>
<sequence>MTMAQSKARGSRQKPKHDRKPRAPRAPSVSDTFHAPRTPRKRRQGAGRRKPAELDTIVPYDSLAGLSPLTDPPSPLPEAYAPNVTPGHPAPDTTRADDTPRHNCSVVDTELKEARAHVAELTMRIQDRAEADDVDVELNDQLQSLTAEVWTLKRRLEETTTELLTATTDLALLREWTTFKSEDNTALLNLFDDINDKISEAAYQFVDMLDIRYDDTVQAGSFGVCLDDPDNTDLGQRTLNKFLQHCVTKSLRTRYALRQVIRAILYHALAKHIFHQFTPGLDSNLNKFLTDICSHLSREEMQTTSGMWRALAYSNPFPNDGRRCREAR</sequence>
<keyword evidence="3" id="KW-1185">Reference proteome</keyword>
<dbReference type="InParanoid" id="A0A165KTX0"/>
<proteinExistence type="predicted"/>
<dbReference type="EMBL" id="KV425937">
    <property type="protein sequence ID" value="KZV96875.1"/>
    <property type="molecule type" value="Genomic_DNA"/>
</dbReference>
<name>A0A165KTX0_EXIGL</name>
<evidence type="ECO:0000256" key="1">
    <source>
        <dbReference type="SAM" id="MobiDB-lite"/>
    </source>
</evidence>
<evidence type="ECO:0000313" key="3">
    <source>
        <dbReference type="Proteomes" id="UP000077266"/>
    </source>
</evidence>
<dbReference type="AlphaFoldDB" id="A0A165KTX0"/>
<organism evidence="2 3">
    <name type="scientific">Exidia glandulosa HHB12029</name>
    <dbReference type="NCBI Taxonomy" id="1314781"/>
    <lineage>
        <taxon>Eukaryota</taxon>
        <taxon>Fungi</taxon>
        <taxon>Dikarya</taxon>
        <taxon>Basidiomycota</taxon>
        <taxon>Agaricomycotina</taxon>
        <taxon>Agaricomycetes</taxon>
        <taxon>Auriculariales</taxon>
        <taxon>Exidiaceae</taxon>
        <taxon>Exidia</taxon>
    </lineage>
</organism>
<dbReference type="Proteomes" id="UP000077266">
    <property type="component" value="Unassembled WGS sequence"/>
</dbReference>
<evidence type="ECO:0000313" key="2">
    <source>
        <dbReference type="EMBL" id="KZV96875.1"/>
    </source>
</evidence>
<gene>
    <name evidence="2" type="ORF">EXIGLDRAFT_747403</name>
</gene>
<protein>
    <submittedName>
        <fullName evidence="2">Uncharacterized protein</fullName>
    </submittedName>
</protein>